<dbReference type="Proteomes" id="UP000727993">
    <property type="component" value="Unassembled WGS sequence"/>
</dbReference>
<dbReference type="AlphaFoldDB" id="A0A936TCX8"/>
<sequence>MIRPDDLLDHARALLPSRRGRPKEVDLRRGTSAAYYAVFQHLTDEAARHLIGSAPQLDQNKIRRTWSHGELAAAADMIDERSNVLKRDPHAELPKPAQAWGPLVDMAAKDVALVEALRLFSELQGRRHLADYDHDASFDKLTLLSALRDATRSRELLAAASAASREALFTLITVRRSDFRER</sequence>
<reference evidence="1 2" key="1">
    <citation type="submission" date="2020-10" db="EMBL/GenBank/DDBJ databases">
        <title>Connecting structure to function with the recovery of over 1000 high-quality activated sludge metagenome-assembled genomes encoding full-length rRNA genes using long-read sequencing.</title>
        <authorList>
            <person name="Singleton C.M."/>
            <person name="Petriglieri F."/>
            <person name="Kristensen J.M."/>
            <person name="Kirkegaard R.H."/>
            <person name="Michaelsen T.Y."/>
            <person name="Andersen M.H."/>
            <person name="Karst S.M."/>
            <person name="Dueholm M.S."/>
            <person name="Nielsen P.H."/>
            <person name="Albertsen M."/>
        </authorList>
    </citation>
    <scope>NUCLEOTIDE SEQUENCE [LARGE SCALE GENOMIC DNA]</scope>
    <source>
        <strain evidence="1">Lyne_18-Q3-R50-59_MAXAC.006</strain>
    </source>
</reference>
<dbReference type="Gene3D" id="1.20.120.330">
    <property type="entry name" value="Nucleotidyltransferases domain 2"/>
    <property type="match status" value="1"/>
</dbReference>
<protein>
    <submittedName>
        <fullName evidence="1">Uncharacterized protein</fullName>
    </submittedName>
</protein>
<evidence type="ECO:0000313" key="2">
    <source>
        <dbReference type="Proteomes" id="UP000727993"/>
    </source>
</evidence>
<comment type="caution">
    <text evidence="1">The sequence shown here is derived from an EMBL/GenBank/DDBJ whole genome shotgun (WGS) entry which is preliminary data.</text>
</comment>
<dbReference type="EMBL" id="JADJZA010000001">
    <property type="protein sequence ID" value="MBK9295497.1"/>
    <property type="molecule type" value="Genomic_DNA"/>
</dbReference>
<evidence type="ECO:0000313" key="1">
    <source>
        <dbReference type="EMBL" id="MBK9295497.1"/>
    </source>
</evidence>
<proteinExistence type="predicted"/>
<name>A0A936TCX8_9ACTN</name>
<accession>A0A936TCX8</accession>
<gene>
    <name evidence="1" type="ORF">IPN02_01200</name>
</gene>
<organism evidence="1 2">
    <name type="scientific">Candidatus Neomicrothrix subdominans</name>
    <dbReference type="NCBI Taxonomy" id="2954438"/>
    <lineage>
        <taxon>Bacteria</taxon>
        <taxon>Bacillati</taxon>
        <taxon>Actinomycetota</taxon>
        <taxon>Acidimicrobiia</taxon>
        <taxon>Acidimicrobiales</taxon>
        <taxon>Microthrixaceae</taxon>
        <taxon>Candidatus Neomicrothrix</taxon>
    </lineage>
</organism>